<name>G5B726_HETGA</name>
<dbReference type="InParanoid" id="G5B726"/>
<dbReference type="Proteomes" id="UP000006813">
    <property type="component" value="Unassembled WGS sequence"/>
</dbReference>
<protein>
    <submittedName>
        <fullName evidence="2">Tyrosyl-DNA phosphodiesterase 1</fullName>
    </submittedName>
</protein>
<dbReference type="STRING" id="10181.G5B726"/>
<evidence type="ECO:0000256" key="1">
    <source>
        <dbReference type="SAM" id="MobiDB-lite"/>
    </source>
</evidence>
<dbReference type="AlphaFoldDB" id="G5B726"/>
<evidence type="ECO:0000313" key="3">
    <source>
        <dbReference type="Proteomes" id="UP000006813"/>
    </source>
</evidence>
<sequence>MSQEGNYGRWTVSSCEESEDEKPKPDKPSNSSIPCAGQGAAKERSYTCSEAQKAPHRRQISPVKFSKADSVSPVNNQRSSSQEDLSWGLSSSDVEREPEMQQTQAEHVVVKEENDIPSPKDGAAQRTGNHGPPVSHRLKEEEDEYEMSGEG</sequence>
<reference evidence="2 3" key="1">
    <citation type="journal article" date="2011" name="Nature">
        <title>Genome sequencing reveals insights into physiology and longevity of the naked mole rat.</title>
        <authorList>
            <person name="Kim E.B."/>
            <person name="Fang X."/>
            <person name="Fushan A.A."/>
            <person name="Huang Z."/>
            <person name="Lobanov A.V."/>
            <person name="Han L."/>
            <person name="Marino S.M."/>
            <person name="Sun X."/>
            <person name="Turanov A.A."/>
            <person name="Yang P."/>
            <person name="Yim S.H."/>
            <person name="Zhao X."/>
            <person name="Kasaikina M.V."/>
            <person name="Stoletzki N."/>
            <person name="Peng C."/>
            <person name="Polak P."/>
            <person name="Xiong Z."/>
            <person name="Kiezun A."/>
            <person name="Zhu Y."/>
            <person name="Chen Y."/>
            <person name="Kryukov G.V."/>
            <person name="Zhang Q."/>
            <person name="Peshkin L."/>
            <person name="Yang L."/>
            <person name="Bronson R.T."/>
            <person name="Buffenstein R."/>
            <person name="Wang B."/>
            <person name="Han C."/>
            <person name="Li Q."/>
            <person name="Chen L."/>
            <person name="Zhao W."/>
            <person name="Sunyaev S.R."/>
            <person name="Park T.J."/>
            <person name="Zhang G."/>
            <person name="Wang J."/>
            <person name="Gladyshev V.N."/>
        </authorList>
    </citation>
    <scope>NUCLEOTIDE SEQUENCE [LARGE SCALE GENOMIC DNA]</scope>
</reference>
<evidence type="ECO:0000313" key="2">
    <source>
        <dbReference type="EMBL" id="EHB05087.1"/>
    </source>
</evidence>
<gene>
    <name evidence="2" type="ORF">GW7_12582</name>
</gene>
<proteinExistence type="predicted"/>
<organism evidence="2 3">
    <name type="scientific">Heterocephalus glaber</name>
    <name type="common">Naked mole rat</name>
    <dbReference type="NCBI Taxonomy" id="10181"/>
    <lineage>
        <taxon>Eukaryota</taxon>
        <taxon>Metazoa</taxon>
        <taxon>Chordata</taxon>
        <taxon>Craniata</taxon>
        <taxon>Vertebrata</taxon>
        <taxon>Euteleostomi</taxon>
        <taxon>Mammalia</taxon>
        <taxon>Eutheria</taxon>
        <taxon>Euarchontoglires</taxon>
        <taxon>Glires</taxon>
        <taxon>Rodentia</taxon>
        <taxon>Hystricomorpha</taxon>
        <taxon>Bathyergidae</taxon>
        <taxon>Heterocephalus</taxon>
    </lineage>
</organism>
<feature type="region of interest" description="Disordered" evidence="1">
    <location>
        <begin position="1"/>
        <end position="151"/>
    </location>
</feature>
<accession>G5B726</accession>
<feature type="compositionally biased region" description="Acidic residues" evidence="1">
    <location>
        <begin position="141"/>
        <end position="151"/>
    </location>
</feature>
<dbReference type="EMBL" id="JH168688">
    <property type="protein sequence ID" value="EHB05087.1"/>
    <property type="molecule type" value="Genomic_DNA"/>
</dbReference>
<feature type="compositionally biased region" description="Polar residues" evidence="1">
    <location>
        <begin position="72"/>
        <end position="92"/>
    </location>
</feature>